<dbReference type="InterPro" id="IPR047655">
    <property type="entry name" value="Transpos_IS630-like"/>
</dbReference>
<accession>A0A246FGH3</accession>
<dbReference type="EMBL" id="NIRR01000051">
    <property type="protein sequence ID" value="OWP61621.1"/>
    <property type="molecule type" value="Genomic_DNA"/>
</dbReference>
<sequence length="280" mass="31760">MHRCPARRLALEHSVAARTPDRAGRGRGRGIGAAGLKKSQLKPWLKKQWCLSKLDGEYLAKLEDVLTLYAQPAEPGRARLCFDERPCQLLGDKLAALPARPGQVAKQDHEYVRHGTAVVLLAYDLDTGQRYAQVRARRTKADYAEFLHQVLTSHYADVPRVELVQDNLNTHAYGSFYEHLPVAQARALSRQVCFHFTPKHGSWLNMAELEFSALARQCLDRRIASIDELARQVQAWATERNQRAVKVNWSFTLAKAEEKMGHWYTKVNPVNTPESTHQNS</sequence>
<dbReference type="Proteomes" id="UP000197277">
    <property type="component" value="Unassembled WGS sequence"/>
</dbReference>
<feature type="domain" description="Tc1-like transposase DDE" evidence="1">
    <location>
        <begin position="80"/>
        <end position="229"/>
    </location>
</feature>
<evidence type="ECO:0000313" key="3">
    <source>
        <dbReference type="Proteomes" id="UP000197277"/>
    </source>
</evidence>
<name>A0A246FGH3_9BACT</name>
<evidence type="ECO:0000259" key="1">
    <source>
        <dbReference type="Pfam" id="PF13358"/>
    </source>
</evidence>
<dbReference type="NCBIfam" id="NF033545">
    <property type="entry name" value="transpos_IS630"/>
    <property type="match status" value="1"/>
</dbReference>
<comment type="caution">
    <text evidence="2">The sequence shown here is derived from an EMBL/GenBank/DDBJ whole genome shotgun (WGS) entry which is preliminary data.</text>
</comment>
<reference evidence="2 3" key="1">
    <citation type="submission" date="2017-06" db="EMBL/GenBank/DDBJ databases">
        <title>Hymenobacter amundsenii sp. nov. isolated from regoliths in Antarctica.</title>
        <authorList>
            <person name="Sedlacek I."/>
            <person name="Kralova S."/>
            <person name="Pantucek R."/>
            <person name="Svec P."/>
            <person name="Holochova P."/>
            <person name="Stankova E."/>
            <person name="Vrbovska V."/>
            <person name="Busse H.-J."/>
        </authorList>
    </citation>
    <scope>NUCLEOTIDE SEQUENCE [LARGE SCALE GENOMIC DNA]</scope>
    <source>
        <strain evidence="2 3">CCM 8682</strain>
    </source>
</reference>
<dbReference type="Pfam" id="PF13358">
    <property type="entry name" value="DDE_3"/>
    <property type="match status" value="1"/>
</dbReference>
<dbReference type="AlphaFoldDB" id="A0A246FGH3"/>
<proteinExistence type="predicted"/>
<evidence type="ECO:0000313" key="2">
    <source>
        <dbReference type="EMBL" id="OWP61621.1"/>
    </source>
</evidence>
<dbReference type="InterPro" id="IPR038717">
    <property type="entry name" value="Tc1-like_DDE_dom"/>
</dbReference>
<dbReference type="OrthoDB" id="165456at2"/>
<keyword evidence="3" id="KW-1185">Reference proteome</keyword>
<gene>
    <name evidence="2" type="ORF">CDA63_18390</name>
</gene>
<protein>
    <submittedName>
        <fullName evidence="2">IS630 family transposase</fullName>
    </submittedName>
</protein>
<organism evidence="2 3">
    <name type="scientific">Hymenobacter amundsenii</name>
    <dbReference type="NCBI Taxonomy" id="2006685"/>
    <lineage>
        <taxon>Bacteria</taxon>
        <taxon>Pseudomonadati</taxon>
        <taxon>Bacteroidota</taxon>
        <taxon>Cytophagia</taxon>
        <taxon>Cytophagales</taxon>
        <taxon>Hymenobacteraceae</taxon>
        <taxon>Hymenobacter</taxon>
    </lineage>
</organism>